<reference evidence="1 2" key="1">
    <citation type="submission" date="2017-06" db="EMBL/GenBank/DDBJ databases">
        <authorList>
            <person name="Kim H.J."/>
            <person name="Triplett B.A."/>
        </authorList>
    </citation>
    <scope>NUCLEOTIDE SEQUENCE [LARGE SCALE GENOMIC DNA]</scope>
    <source>
        <strain evidence="1 2">DSM 29339</strain>
    </source>
</reference>
<protein>
    <submittedName>
        <fullName evidence="1">Uncharacterized protein</fullName>
    </submittedName>
</protein>
<evidence type="ECO:0000313" key="2">
    <source>
        <dbReference type="Proteomes" id="UP000198426"/>
    </source>
</evidence>
<dbReference type="RefSeq" id="WP_089232208.1">
    <property type="nucleotide sequence ID" value="NZ_FZOY01000002.1"/>
</dbReference>
<proteinExistence type="predicted"/>
<gene>
    <name evidence="1" type="ORF">SAMN05421757_102477</name>
</gene>
<dbReference type="EMBL" id="FZOY01000002">
    <property type="protein sequence ID" value="SNS51417.1"/>
    <property type="molecule type" value="Genomic_DNA"/>
</dbReference>
<name>A0A239F3K9_9RHOB</name>
<dbReference type="AlphaFoldDB" id="A0A239F3K9"/>
<keyword evidence="2" id="KW-1185">Reference proteome</keyword>
<organism evidence="1 2">
    <name type="scientific">Tropicimonas sediminicola</name>
    <dbReference type="NCBI Taxonomy" id="1031541"/>
    <lineage>
        <taxon>Bacteria</taxon>
        <taxon>Pseudomonadati</taxon>
        <taxon>Pseudomonadota</taxon>
        <taxon>Alphaproteobacteria</taxon>
        <taxon>Rhodobacterales</taxon>
        <taxon>Roseobacteraceae</taxon>
        <taxon>Tropicimonas</taxon>
    </lineage>
</organism>
<dbReference type="Proteomes" id="UP000198426">
    <property type="component" value="Unassembled WGS sequence"/>
</dbReference>
<sequence length="89" mass="9954">MTRVIKVFASDRSDLLAFLANSQTGFGPGSFVLPQRRGVATIVFADKTAVELLRSRRSPGRRLEFLDIFSDPRDCLEFDVDSVSARFDV</sequence>
<accession>A0A239F3K9</accession>
<evidence type="ECO:0000313" key="1">
    <source>
        <dbReference type="EMBL" id="SNS51417.1"/>
    </source>
</evidence>